<feature type="transmembrane region" description="Helical" evidence="1">
    <location>
        <begin position="212"/>
        <end position="232"/>
    </location>
</feature>
<organism evidence="3">
    <name type="scientific">hydrothermal vent metagenome</name>
    <dbReference type="NCBI Taxonomy" id="652676"/>
    <lineage>
        <taxon>unclassified sequences</taxon>
        <taxon>metagenomes</taxon>
        <taxon>ecological metagenomes</taxon>
    </lineage>
</organism>
<keyword evidence="1" id="KW-1133">Transmembrane helix</keyword>
<feature type="transmembrane region" description="Helical" evidence="1">
    <location>
        <begin position="123"/>
        <end position="142"/>
    </location>
</feature>
<feature type="transmembrane region" description="Helical" evidence="1">
    <location>
        <begin position="69"/>
        <end position="88"/>
    </location>
</feature>
<dbReference type="SUPFAM" id="SSF103481">
    <property type="entry name" value="Multidrug resistance efflux transporter EmrE"/>
    <property type="match status" value="2"/>
</dbReference>
<feature type="domain" description="EamA" evidence="2">
    <location>
        <begin position="157"/>
        <end position="282"/>
    </location>
</feature>
<evidence type="ECO:0000313" key="3">
    <source>
        <dbReference type="EMBL" id="VAV90465.1"/>
    </source>
</evidence>
<feature type="transmembrane region" description="Helical" evidence="1">
    <location>
        <begin position="9"/>
        <end position="29"/>
    </location>
</feature>
<dbReference type="AlphaFoldDB" id="A0A3B0S526"/>
<sequence>MGTSSRTQIYSVVALAVLAVLWGAIPLFVRNDVPAVGLVGVRVTFGALALIAVAAALRKLVVPKVRRWRLVLSGVLLAAHWITFFQSIKLTTVAVALAVLYIGPIAAAILSGPLLGEHVAPRLWGALGIAGAGTVFVVQPWVEMSQQDGVGITAEGVMVAGLSAALLTALMLVGKPIAKDLGGLTMAIGELTVASILLAPATYQAVTQYSEFMINFLVLGAFFTGFAGFVYWEAMRHLPVAVVSVIMYLEPATAVMWAAVFLGETPNVTTWFGVGLVVVGGAVAATVSREKDLIGAPAAL</sequence>
<evidence type="ECO:0000256" key="1">
    <source>
        <dbReference type="SAM" id="Phobius"/>
    </source>
</evidence>
<dbReference type="InterPro" id="IPR037185">
    <property type="entry name" value="EmrE-like"/>
</dbReference>
<feature type="domain" description="EamA" evidence="2">
    <location>
        <begin position="13"/>
        <end position="138"/>
    </location>
</feature>
<dbReference type="PANTHER" id="PTHR22911">
    <property type="entry name" value="ACYL-MALONYL CONDENSING ENZYME-RELATED"/>
    <property type="match status" value="1"/>
</dbReference>
<dbReference type="Pfam" id="PF00892">
    <property type="entry name" value="EamA"/>
    <property type="match status" value="2"/>
</dbReference>
<gene>
    <name evidence="3" type="ORF">MNBD_ACTINO01-2379</name>
</gene>
<feature type="transmembrane region" description="Helical" evidence="1">
    <location>
        <begin position="35"/>
        <end position="57"/>
    </location>
</feature>
<dbReference type="EMBL" id="UOEI01000039">
    <property type="protein sequence ID" value="VAV90465.1"/>
    <property type="molecule type" value="Genomic_DNA"/>
</dbReference>
<accession>A0A3B0S526</accession>
<feature type="transmembrane region" description="Helical" evidence="1">
    <location>
        <begin position="239"/>
        <end position="262"/>
    </location>
</feature>
<feature type="transmembrane region" description="Helical" evidence="1">
    <location>
        <begin position="94"/>
        <end position="116"/>
    </location>
</feature>
<feature type="transmembrane region" description="Helical" evidence="1">
    <location>
        <begin position="181"/>
        <end position="206"/>
    </location>
</feature>
<protein>
    <submittedName>
        <fullName evidence="3">Permease of the drug/metabolite transporter (DMT) superfamily</fullName>
    </submittedName>
</protein>
<evidence type="ECO:0000259" key="2">
    <source>
        <dbReference type="Pfam" id="PF00892"/>
    </source>
</evidence>
<dbReference type="InterPro" id="IPR000620">
    <property type="entry name" value="EamA_dom"/>
</dbReference>
<dbReference type="GO" id="GO:0016020">
    <property type="term" value="C:membrane"/>
    <property type="evidence" value="ECO:0007669"/>
    <property type="project" value="InterPro"/>
</dbReference>
<dbReference type="Gene3D" id="1.10.3730.20">
    <property type="match status" value="1"/>
</dbReference>
<keyword evidence="1" id="KW-0812">Transmembrane</keyword>
<feature type="transmembrane region" description="Helical" evidence="1">
    <location>
        <begin position="268"/>
        <end position="287"/>
    </location>
</feature>
<keyword evidence="1" id="KW-0472">Membrane</keyword>
<proteinExistence type="predicted"/>
<name>A0A3B0S526_9ZZZZ</name>
<feature type="transmembrane region" description="Helical" evidence="1">
    <location>
        <begin position="154"/>
        <end position="174"/>
    </location>
</feature>
<reference evidence="3" key="1">
    <citation type="submission" date="2018-06" db="EMBL/GenBank/DDBJ databases">
        <authorList>
            <person name="Zhirakovskaya E."/>
        </authorList>
    </citation>
    <scope>NUCLEOTIDE SEQUENCE</scope>
</reference>